<keyword evidence="7" id="KW-1185">Reference proteome</keyword>
<feature type="transmembrane region" description="Helical" evidence="5">
    <location>
        <begin position="601"/>
        <end position="625"/>
    </location>
</feature>
<feature type="transmembrane region" description="Helical" evidence="5">
    <location>
        <begin position="489"/>
        <end position="505"/>
    </location>
</feature>
<dbReference type="FunFam" id="1.20.1250.20:FF:000286">
    <property type="entry name" value="MFS efflux transporter"/>
    <property type="match status" value="1"/>
</dbReference>
<evidence type="ECO:0000256" key="3">
    <source>
        <dbReference type="ARBA" id="ARBA00022989"/>
    </source>
</evidence>
<gene>
    <name evidence="6" type="ORF">BABINDRAFT_154987</name>
</gene>
<accession>A0A1E3QMQ6</accession>
<evidence type="ECO:0000256" key="2">
    <source>
        <dbReference type="ARBA" id="ARBA00022692"/>
    </source>
</evidence>
<name>A0A1E3QMQ6_9ASCO</name>
<dbReference type="GO" id="GO:0016020">
    <property type="term" value="C:membrane"/>
    <property type="evidence" value="ECO:0007669"/>
    <property type="project" value="UniProtKB-SubCell"/>
</dbReference>
<feature type="transmembrane region" description="Helical" evidence="5">
    <location>
        <begin position="116"/>
        <end position="136"/>
    </location>
</feature>
<feature type="transmembrane region" description="Helical" evidence="5">
    <location>
        <begin position="572"/>
        <end position="595"/>
    </location>
</feature>
<dbReference type="AlphaFoldDB" id="A0A1E3QMQ6"/>
<feature type="transmembrane region" description="Helical" evidence="5">
    <location>
        <begin position="451"/>
        <end position="477"/>
    </location>
</feature>
<dbReference type="GO" id="GO:0022857">
    <property type="term" value="F:transmembrane transporter activity"/>
    <property type="evidence" value="ECO:0007669"/>
    <property type="project" value="InterPro"/>
</dbReference>
<keyword evidence="4 5" id="KW-0472">Membrane</keyword>
<dbReference type="Proteomes" id="UP000094336">
    <property type="component" value="Unassembled WGS sequence"/>
</dbReference>
<dbReference type="InterPro" id="IPR051788">
    <property type="entry name" value="MFS_Transporter"/>
</dbReference>
<dbReference type="Gene3D" id="1.20.1250.20">
    <property type="entry name" value="MFS general substrate transporter like domains"/>
    <property type="match status" value="2"/>
</dbReference>
<keyword evidence="3 5" id="KW-1133">Transmembrane helix</keyword>
<protein>
    <recommendedName>
        <fullName evidence="8">Major facilitator superfamily (MFS) profile domain-containing protein</fullName>
    </recommendedName>
</protein>
<feature type="transmembrane region" description="Helical" evidence="5">
    <location>
        <begin position="148"/>
        <end position="168"/>
    </location>
</feature>
<evidence type="ECO:0000313" key="6">
    <source>
        <dbReference type="EMBL" id="ODQ78918.1"/>
    </source>
</evidence>
<feature type="transmembrane region" description="Helical" evidence="5">
    <location>
        <begin position="266"/>
        <end position="287"/>
    </location>
</feature>
<dbReference type="InterPro" id="IPR011701">
    <property type="entry name" value="MFS"/>
</dbReference>
<sequence length="641" mass="70045">MSRSYQQKVVHSDKKDFEWFSNLTSNQGLPFSRPGLLPLSHDSTIIPPPVPESIPTTPDAEITLQMFNSYNDPPPALPQYNVSVLRARNRQESDVLSTPEVPPMTLNNPPKNLHRVIAACTWCFCCGFSDGAPGGLLPTIEAYYNVSYTMVSLIWMASALGFILVAFLSSTLSRYLGKRTSLCVGIAFQVAMYAMVSPGGPFEVTVVAFFFCGTGLAICSAQLNIFLSRLDHSATYLGYFHGCYGAGATVAPLISKSMVNAGVKWSYFYAILLGLAFCNVANFWVAFEGADEDLKPWEATVGETPTQNARDEEQAEISLVSIDAWIPNNSTIAPDCYDIGYIYTKTKDEPKRVRVGGSIMDHTDTKDCEFNSQLSTNPTTGISGYFQDRNETNQGSHNEMAAPMTSINYGYEMETPSVSVAQSASMAPSLPLIPTSRKESLTMLVLKDIPLGLLCLFSMFYTGGEVALGGWVVTFLLRSRNGNPRNIEYVASGFWAGLTIGRLGLTRLGNRYLGGRRGVIVFMLLAIIFGLLTWLVLNVVVAGLCVGLCGMAIGPVYPLMITVATRHFPRKVLVVALTINTAMGSAGGALFPFLVGLLSQYVGTYVVMPVFIGLFSACLGFWLVLPNIDRNVKTAWWHHVW</sequence>
<comment type="subcellular location">
    <subcellularLocation>
        <location evidence="1">Membrane</location>
        <topology evidence="1">Multi-pass membrane protein</topology>
    </subcellularLocation>
</comment>
<feature type="transmembrane region" description="Helical" evidence="5">
    <location>
        <begin position="234"/>
        <end position="254"/>
    </location>
</feature>
<dbReference type="STRING" id="984486.A0A1E3QMQ6"/>
<dbReference type="GeneID" id="30145125"/>
<dbReference type="OrthoDB" id="413079at2759"/>
<dbReference type="EMBL" id="KV454434">
    <property type="protein sequence ID" value="ODQ78918.1"/>
    <property type="molecule type" value="Genomic_DNA"/>
</dbReference>
<dbReference type="SUPFAM" id="SSF103473">
    <property type="entry name" value="MFS general substrate transporter"/>
    <property type="match status" value="1"/>
</dbReference>
<dbReference type="RefSeq" id="XP_018984246.1">
    <property type="nucleotide sequence ID" value="XM_019127272.1"/>
</dbReference>
<evidence type="ECO:0000256" key="1">
    <source>
        <dbReference type="ARBA" id="ARBA00004141"/>
    </source>
</evidence>
<feature type="transmembrane region" description="Helical" evidence="5">
    <location>
        <begin position="517"/>
        <end position="535"/>
    </location>
</feature>
<dbReference type="Pfam" id="PF07690">
    <property type="entry name" value="MFS_1"/>
    <property type="match status" value="2"/>
</dbReference>
<organism evidence="6 7">
    <name type="scientific">Babjeviella inositovora NRRL Y-12698</name>
    <dbReference type="NCBI Taxonomy" id="984486"/>
    <lineage>
        <taxon>Eukaryota</taxon>
        <taxon>Fungi</taxon>
        <taxon>Dikarya</taxon>
        <taxon>Ascomycota</taxon>
        <taxon>Saccharomycotina</taxon>
        <taxon>Pichiomycetes</taxon>
        <taxon>Serinales incertae sedis</taxon>
        <taxon>Babjeviella</taxon>
    </lineage>
</organism>
<dbReference type="PANTHER" id="PTHR23514:SF6">
    <property type="entry name" value="MAJOR FACILITATOR SUPERFAMILY (MFS) PROFILE DOMAIN-CONTAINING PROTEIN"/>
    <property type="match status" value="1"/>
</dbReference>
<keyword evidence="2 5" id="KW-0812">Transmembrane</keyword>
<evidence type="ECO:0000256" key="4">
    <source>
        <dbReference type="ARBA" id="ARBA00023136"/>
    </source>
</evidence>
<evidence type="ECO:0008006" key="8">
    <source>
        <dbReference type="Google" id="ProtNLM"/>
    </source>
</evidence>
<dbReference type="PANTHER" id="PTHR23514">
    <property type="entry name" value="BYPASS OF STOP CODON PROTEIN 6"/>
    <property type="match status" value="1"/>
</dbReference>
<dbReference type="InterPro" id="IPR036259">
    <property type="entry name" value="MFS_trans_sf"/>
</dbReference>
<evidence type="ECO:0000313" key="7">
    <source>
        <dbReference type="Proteomes" id="UP000094336"/>
    </source>
</evidence>
<proteinExistence type="predicted"/>
<evidence type="ECO:0000256" key="5">
    <source>
        <dbReference type="SAM" id="Phobius"/>
    </source>
</evidence>
<feature type="transmembrane region" description="Helical" evidence="5">
    <location>
        <begin position="206"/>
        <end position="227"/>
    </location>
</feature>
<feature type="transmembrane region" description="Helical" evidence="5">
    <location>
        <begin position="180"/>
        <end position="200"/>
    </location>
</feature>
<reference evidence="7" key="1">
    <citation type="submission" date="2016-05" db="EMBL/GenBank/DDBJ databases">
        <title>Comparative genomics of biotechnologically important yeasts.</title>
        <authorList>
            <consortium name="DOE Joint Genome Institute"/>
            <person name="Riley R."/>
            <person name="Haridas S."/>
            <person name="Wolfe K.H."/>
            <person name="Lopes M.R."/>
            <person name="Hittinger C.T."/>
            <person name="Goker M."/>
            <person name="Salamov A."/>
            <person name="Wisecaver J."/>
            <person name="Long T.M."/>
            <person name="Aerts A.L."/>
            <person name="Barry K."/>
            <person name="Choi C."/>
            <person name="Clum A."/>
            <person name="Coughlan A.Y."/>
            <person name="Deshpande S."/>
            <person name="Douglass A.P."/>
            <person name="Hanson S.J."/>
            <person name="Klenk H.-P."/>
            <person name="Labutti K."/>
            <person name="Lapidus A."/>
            <person name="Lindquist E."/>
            <person name="Lipzen A."/>
            <person name="Meier-Kolthoff J.P."/>
            <person name="Ohm R.A."/>
            <person name="Otillar R.P."/>
            <person name="Pangilinan J."/>
            <person name="Peng Y."/>
            <person name="Rokas A."/>
            <person name="Rosa C.A."/>
            <person name="Scheuner C."/>
            <person name="Sibirny A.A."/>
            <person name="Slot J.C."/>
            <person name="Stielow J.B."/>
            <person name="Sun H."/>
            <person name="Kurtzman C.P."/>
            <person name="Blackwell M."/>
            <person name="Grigoriev I.V."/>
            <person name="Jeffries T.W."/>
        </authorList>
    </citation>
    <scope>NUCLEOTIDE SEQUENCE [LARGE SCALE GENOMIC DNA]</scope>
    <source>
        <strain evidence="7">NRRL Y-12698</strain>
    </source>
</reference>
<feature type="transmembrane region" description="Helical" evidence="5">
    <location>
        <begin position="541"/>
        <end position="560"/>
    </location>
</feature>